<evidence type="ECO:0000313" key="5">
    <source>
        <dbReference type="EMBL" id="PWR71644.1"/>
    </source>
</evidence>
<dbReference type="OrthoDB" id="25344at2157"/>
<dbReference type="SUPFAM" id="SSF52540">
    <property type="entry name" value="P-loop containing nucleoside triphosphate hydrolases"/>
    <property type="match status" value="1"/>
</dbReference>
<dbReference type="Pfam" id="PF13558">
    <property type="entry name" value="SbcC_Walker_B"/>
    <property type="match status" value="1"/>
</dbReference>
<gene>
    <name evidence="5" type="ORF">DK846_12400</name>
</gene>
<sequence>MRILTVRFKNLNSLAGEWEINLQDPVFTSSGIFAITGPTGSGKTTILDAICLALYGQTPRLANISATTNEIMTRHTGECLAEVTFESSHGIFRCFWHQNRAGKKPGGKLQSPDHEIADAKSGLVISTKIKEVAAKVREVTGMDFHQFTRSMLLAQGGFAAFLDAKPDDRAPILEQITGTGIYSDISILVHERTSKERESLQRLKDQAGAITLLSPEETKALTVEKSEKENALSGIQTKITFLQAHLDLLQRIAALQSEVRKIEDQQNDLTVRRQEAAPDIHRLAMGQRAVVHESAWRSLSDLRSRENQQSKKIEDLQSRCATLLEARRIADESVRDAEQACQKAQAVFDEQRPILQQVRELDARIESASESYKSASGTVDEKNRRRTVVLTDLERLKTERLDLEAQKERATSYLTEHGGDALLISACSGISARLSAWQKNYKDLSDLTVSFEKATKSPSQVRASYEEAKKTVLASEKNLADKNAELSDLRKQAVLLLQGSPIGDIRKREIDLRNRIEILKRMQEILFSEDGHRADLKILTTAAVELETSKKEHERLKADLVLHQIRQEALVESEEKAFRRALIIRDLTVHRVHLKNGEPCPLCGSRDHPYNTGVIPDIDKDESGLTLARKQLTEIVNTVREHDLAIASITSEISSNQQEQIRLSNLISDEMKSWTEGVQELGLVGDPEDRNQLVQNARLNTEEILARVLEQISGYDECDKKIRTLELDYNSAKDHHSSVLKSEQGAQFACSSVEAEMARLQFAKDESERSLAALHEDLRDSLTPFQISDITPDSVKEITALLSKRRDVYQKNEEHIKAAILRIADLDGRIAEKGISISVLDDEITLGLEELQKKKDSLSVIQNERRALFGDKRPQTEEEHLIQAVRACGEVFESARKVAEQKRGDCDTIAGQIQSLSLSLDEVRREVNTRTDSFVQAIHGSGFSDEDSFEASLLSASDLSALEVMISGLEKEETKLTALKNDRKKALFEAEAEAAGYQDPGTQGPDEAFQEAVHLRDSLQEEIAMIVVRIDEDQRKRDQIAGSLSMIEAQKRELQKWERLHTLIGSADGKKFRVFAQGLTFQILITQANRHLQMMTDRYLLKPDPDMALNLAVIDTWQAGDHRSTKNLSGGESFLVSLSLALGLSGMVSKNVRVDSLFLDEGFGTLDDEALDIALGVLSGLHQEGKLIGIISHVPAIKERISARITVEKRSHGRSVIVAPGCRKIS</sequence>
<feature type="coiled-coil region" evidence="3">
    <location>
        <begin position="465"/>
        <end position="492"/>
    </location>
</feature>
<comment type="similarity">
    <text evidence="2">Belongs to the Sph1/Sph2 family.</text>
</comment>
<protein>
    <recommendedName>
        <fullName evidence="4">Rad50/SbcC-type AAA domain-containing protein</fullName>
    </recommendedName>
</protein>
<evidence type="ECO:0000256" key="3">
    <source>
        <dbReference type="SAM" id="Coils"/>
    </source>
</evidence>
<dbReference type="PANTHER" id="PTHR32114:SF2">
    <property type="entry name" value="ABC TRANSPORTER ABCH.3"/>
    <property type="match status" value="1"/>
</dbReference>
<dbReference type="PANTHER" id="PTHR32114">
    <property type="entry name" value="ABC TRANSPORTER ABCH.3"/>
    <property type="match status" value="1"/>
</dbReference>
<evidence type="ECO:0000256" key="1">
    <source>
        <dbReference type="ARBA" id="ARBA00023054"/>
    </source>
</evidence>
<evidence type="ECO:0000256" key="2">
    <source>
        <dbReference type="ARBA" id="ARBA00049666"/>
    </source>
</evidence>
<dbReference type="Gene3D" id="3.40.50.300">
    <property type="entry name" value="P-loop containing nucleotide triphosphate hydrolases"/>
    <property type="match status" value="2"/>
</dbReference>
<keyword evidence="6" id="KW-1185">Reference proteome</keyword>
<proteinExistence type="inferred from homology"/>
<keyword evidence="1 3" id="KW-0175">Coiled coil</keyword>
<dbReference type="InterPro" id="IPR038729">
    <property type="entry name" value="Rad50/SbcC_AAA"/>
</dbReference>
<reference evidence="5 6" key="1">
    <citation type="submission" date="2018-05" db="EMBL/GenBank/DDBJ databases">
        <title>Draft genome of Methanospirillum lacunae Ki8-1.</title>
        <authorList>
            <person name="Dueholm M.S."/>
            <person name="Nielsen P.H."/>
            <person name="Bakmann L.F."/>
            <person name="Otzen D.E."/>
        </authorList>
    </citation>
    <scope>NUCLEOTIDE SEQUENCE [LARGE SCALE GENOMIC DNA]</scope>
    <source>
        <strain evidence="5 6">Ki8-1</strain>
    </source>
</reference>
<evidence type="ECO:0000259" key="4">
    <source>
        <dbReference type="Pfam" id="PF13476"/>
    </source>
</evidence>
<feature type="domain" description="Rad50/SbcC-type AAA" evidence="4">
    <location>
        <begin position="6"/>
        <end position="245"/>
    </location>
</feature>
<dbReference type="AlphaFoldDB" id="A0A2V2MTX5"/>
<dbReference type="GO" id="GO:0016887">
    <property type="term" value="F:ATP hydrolysis activity"/>
    <property type="evidence" value="ECO:0007669"/>
    <property type="project" value="InterPro"/>
</dbReference>
<organism evidence="5 6">
    <name type="scientific">Methanospirillum lacunae</name>
    <dbReference type="NCBI Taxonomy" id="668570"/>
    <lineage>
        <taxon>Archaea</taxon>
        <taxon>Methanobacteriati</taxon>
        <taxon>Methanobacteriota</taxon>
        <taxon>Stenosarchaea group</taxon>
        <taxon>Methanomicrobia</taxon>
        <taxon>Methanomicrobiales</taxon>
        <taxon>Methanospirillaceae</taxon>
        <taxon>Methanospirillum</taxon>
    </lineage>
</organism>
<dbReference type="Proteomes" id="UP000245657">
    <property type="component" value="Unassembled WGS sequence"/>
</dbReference>
<dbReference type="Pfam" id="PF13476">
    <property type="entry name" value="AAA_23"/>
    <property type="match status" value="1"/>
</dbReference>
<accession>A0A2V2MTX5</accession>
<dbReference type="InterPro" id="IPR027417">
    <property type="entry name" value="P-loop_NTPase"/>
</dbReference>
<feature type="coiled-coil region" evidence="3">
    <location>
        <begin position="245"/>
        <end position="272"/>
    </location>
</feature>
<name>A0A2V2MTX5_9EURY</name>
<dbReference type="RefSeq" id="WP_109969263.1">
    <property type="nucleotide sequence ID" value="NZ_CP176093.1"/>
</dbReference>
<dbReference type="GO" id="GO:0006302">
    <property type="term" value="P:double-strand break repair"/>
    <property type="evidence" value="ECO:0007669"/>
    <property type="project" value="InterPro"/>
</dbReference>
<dbReference type="EMBL" id="QGMY01000008">
    <property type="protein sequence ID" value="PWR71644.1"/>
    <property type="molecule type" value="Genomic_DNA"/>
</dbReference>
<dbReference type="GeneID" id="97550190"/>
<comment type="caution">
    <text evidence="5">The sequence shown here is derived from an EMBL/GenBank/DDBJ whole genome shotgun (WGS) entry which is preliminary data.</text>
</comment>
<evidence type="ECO:0000313" key="6">
    <source>
        <dbReference type="Proteomes" id="UP000245657"/>
    </source>
</evidence>